<dbReference type="PANTHER" id="PTHR18919:SF134">
    <property type="entry name" value="BETA-KETOACYL COA THIOLASE FADA3-RELATED"/>
    <property type="match status" value="1"/>
</dbReference>
<evidence type="ECO:0000256" key="4">
    <source>
        <dbReference type="RuleBase" id="RU003557"/>
    </source>
</evidence>
<dbReference type="InterPro" id="IPR020616">
    <property type="entry name" value="Thiolase_N"/>
</dbReference>
<comment type="similarity">
    <text evidence="1 4">Belongs to the thiolase-like superfamily. Thiolase family.</text>
</comment>
<dbReference type="PROSITE" id="PS00737">
    <property type="entry name" value="THIOLASE_2"/>
    <property type="match status" value="1"/>
</dbReference>
<dbReference type="SUPFAM" id="SSF53901">
    <property type="entry name" value="Thiolase-like"/>
    <property type="match status" value="2"/>
</dbReference>
<evidence type="ECO:0000256" key="2">
    <source>
        <dbReference type="ARBA" id="ARBA00022679"/>
    </source>
</evidence>
<dbReference type="InterPro" id="IPR020610">
    <property type="entry name" value="Thiolase_AS"/>
</dbReference>
<dbReference type="CDD" id="cd00751">
    <property type="entry name" value="thiolase"/>
    <property type="match status" value="1"/>
</dbReference>
<proteinExistence type="inferred from homology"/>
<evidence type="ECO:0000313" key="8">
    <source>
        <dbReference type="Proteomes" id="UP001596112"/>
    </source>
</evidence>
<feature type="domain" description="Thiolase C-terminal" evidence="6">
    <location>
        <begin position="273"/>
        <end position="392"/>
    </location>
</feature>
<sequence>MSAFIYAATRTPFGRFNGALAGVRPDDLAAAAITSTLATVPGLDPAAIDDVVWGNANGAGEENRNVGRMAALLAGLPVSVPGSTVNRLCGSSLDAAMTASRLVESGDAEVVLTGGVESMTRAPWVLPKPAKGFPAGDVTAVSTTLGWRLVNPRMPKEWTVSLGEANERLRERFGITRERQDAFAARSHRLAHAAWESGFYDDLVAPVEGVDLTRDEGIRAGSTPEVLAGLKPVFRTPEQGGTITAGNASPLNDGASAVLIGSEAAAAAIGADPVARIAGRGVMALEPQDFGYAPVEAANRALARAGIGWDQVGAVEINEAFAVQSLACLDAWKVDPAVVNQKGGAIAIGHPLGASGGRVLGTLAKVLRETGQRYGVAAICIGVGQGLAVVLENCAVTGVKA</sequence>
<dbReference type="Pfam" id="PF02803">
    <property type="entry name" value="Thiolase_C"/>
    <property type="match status" value="1"/>
</dbReference>
<keyword evidence="8" id="KW-1185">Reference proteome</keyword>
<dbReference type="InterPro" id="IPR020613">
    <property type="entry name" value="Thiolase_CS"/>
</dbReference>
<evidence type="ECO:0000259" key="6">
    <source>
        <dbReference type="Pfam" id="PF02803"/>
    </source>
</evidence>
<keyword evidence="2 4" id="KW-0808">Transferase</keyword>
<comment type="caution">
    <text evidence="7">The sequence shown here is derived from an EMBL/GenBank/DDBJ whole genome shotgun (WGS) entry which is preliminary data.</text>
</comment>
<gene>
    <name evidence="7" type="ORF">ACFQGO_29810</name>
</gene>
<dbReference type="Proteomes" id="UP001596112">
    <property type="component" value="Unassembled WGS sequence"/>
</dbReference>
<keyword evidence="3 4" id="KW-0012">Acyltransferase</keyword>
<evidence type="ECO:0000313" key="7">
    <source>
        <dbReference type="EMBL" id="MFC5811652.1"/>
    </source>
</evidence>
<organism evidence="7 8">
    <name type="scientific">Streptomyces heilongjiangensis</name>
    <dbReference type="NCBI Taxonomy" id="945052"/>
    <lineage>
        <taxon>Bacteria</taxon>
        <taxon>Bacillati</taxon>
        <taxon>Actinomycetota</taxon>
        <taxon>Actinomycetes</taxon>
        <taxon>Kitasatosporales</taxon>
        <taxon>Streptomycetaceae</taxon>
        <taxon>Streptomyces</taxon>
    </lineage>
</organism>
<dbReference type="Pfam" id="PF00108">
    <property type="entry name" value="Thiolase_N"/>
    <property type="match status" value="1"/>
</dbReference>
<dbReference type="PROSITE" id="PS00099">
    <property type="entry name" value="THIOLASE_3"/>
    <property type="match status" value="1"/>
</dbReference>
<dbReference type="PANTHER" id="PTHR18919">
    <property type="entry name" value="ACETYL-COA C-ACYLTRANSFERASE"/>
    <property type="match status" value="1"/>
</dbReference>
<dbReference type="NCBIfam" id="TIGR01930">
    <property type="entry name" value="AcCoA-C-Actrans"/>
    <property type="match status" value="1"/>
</dbReference>
<evidence type="ECO:0000256" key="3">
    <source>
        <dbReference type="ARBA" id="ARBA00023315"/>
    </source>
</evidence>
<accession>A0ABW1BF38</accession>
<name>A0ABW1BF38_9ACTN</name>
<protein>
    <submittedName>
        <fullName evidence="7">Thiolase family protein</fullName>
    </submittedName>
</protein>
<reference evidence="8" key="1">
    <citation type="journal article" date="2019" name="Int. J. Syst. Evol. Microbiol.">
        <title>The Global Catalogue of Microorganisms (GCM) 10K type strain sequencing project: providing services to taxonomists for standard genome sequencing and annotation.</title>
        <authorList>
            <consortium name="The Broad Institute Genomics Platform"/>
            <consortium name="The Broad Institute Genome Sequencing Center for Infectious Disease"/>
            <person name="Wu L."/>
            <person name="Ma J."/>
        </authorList>
    </citation>
    <scope>NUCLEOTIDE SEQUENCE [LARGE SCALE GENOMIC DNA]</scope>
    <source>
        <strain evidence="8">JCM 9918</strain>
    </source>
</reference>
<evidence type="ECO:0000256" key="1">
    <source>
        <dbReference type="ARBA" id="ARBA00010982"/>
    </source>
</evidence>
<dbReference type="InterPro" id="IPR002155">
    <property type="entry name" value="Thiolase"/>
</dbReference>
<dbReference type="InterPro" id="IPR016039">
    <property type="entry name" value="Thiolase-like"/>
</dbReference>
<dbReference type="InterPro" id="IPR020617">
    <property type="entry name" value="Thiolase_C"/>
</dbReference>
<feature type="domain" description="Thiolase N-terminal" evidence="5">
    <location>
        <begin position="4"/>
        <end position="263"/>
    </location>
</feature>
<dbReference type="RefSeq" id="WP_272171509.1">
    <property type="nucleotide sequence ID" value="NZ_JAQOSL010000031.1"/>
</dbReference>
<evidence type="ECO:0000259" key="5">
    <source>
        <dbReference type="Pfam" id="PF00108"/>
    </source>
</evidence>
<dbReference type="Gene3D" id="3.40.47.10">
    <property type="match status" value="1"/>
</dbReference>
<dbReference type="EMBL" id="JBHSNZ010000026">
    <property type="protein sequence ID" value="MFC5811652.1"/>
    <property type="molecule type" value="Genomic_DNA"/>
</dbReference>
<dbReference type="PIRSF" id="PIRSF000429">
    <property type="entry name" value="Ac-CoA_Ac_transf"/>
    <property type="match status" value="1"/>
</dbReference>